<accession>A0A4Y2KIY1</accession>
<dbReference type="AlphaFoldDB" id="A0A4Y2KIY1"/>
<dbReference type="EMBL" id="BGPR01004641">
    <property type="protein sequence ID" value="GBN01706.1"/>
    <property type="molecule type" value="Genomic_DNA"/>
</dbReference>
<gene>
    <name evidence="2" type="ORF">AVEN_242335_1</name>
</gene>
<name>A0A4Y2KIY1_ARAVE</name>
<comment type="caution">
    <text evidence="2">The sequence shown here is derived from an EMBL/GenBank/DDBJ whole genome shotgun (WGS) entry which is preliminary data.</text>
</comment>
<reference evidence="2 3" key="1">
    <citation type="journal article" date="2019" name="Sci. Rep.">
        <title>Orb-weaving spider Araneus ventricosus genome elucidates the spidroin gene catalogue.</title>
        <authorList>
            <person name="Kono N."/>
            <person name="Nakamura H."/>
            <person name="Ohtoshi R."/>
            <person name="Moran D.A.P."/>
            <person name="Shinohara A."/>
            <person name="Yoshida Y."/>
            <person name="Fujiwara M."/>
            <person name="Mori M."/>
            <person name="Tomita M."/>
            <person name="Arakawa K."/>
        </authorList>
    </citation>
    <scope>NUCLEOTIDE SEQUENCE [LARGE SCALE GENOMIC DNA]</scope>
</reference>
<evidence type="ECO:0000313" key="3">
    <source>
        <dbReference type="Proteomes" id="UP000499080"/>
    </source>
</evidence>
<organism evidence="2 3">
    <name type="scientific">Araneus ventricosus</name>
    <name type="common">Orbweaver spider</name>
    <name type="synonym">Epeira ventricosa</name>
    <dbReference type="NCBI Taxonomy" id="182803"/>
    <lineage>
        <taxon>Eukaryota</taxon>
        <taxon>Metazoa</taxon>
        <taxon>Ecdysozoa</taxon>
        <taxon>Arthropoda</taxon>
        <taxon>Chelicerata</taxon>
        <taxon>Arachnida</taxon>
        <taxon>Araneae</taxon>
        <taxon>Araneomorphae</taxon>
        <taxon>Entelegynae</taxon>
        <taxon>Araneoidea</taxon>
        <taxon>Araneidae</taxon>
        <taxon>Araneus</taxon>
    </lineage>
</organism>
<feature type="compositionally biased region" description="Polar residues" evidence="1">
    <location>
        <begin position="12"/>
        <end position="22"/>
    </location>
</feature>
<evidence type="ECO:0000256" key="1">
    <source>
        <dbReference type="SAM" id="MobiDB-lite"/>
    </source>
</evidence>
<evidence type="ECO:0000313" key="2">
    <source>
        <dbReference type="EMBL" id="GBN01706.1"/>
    </source>
</evidence>
<feature type="compositionally biased region" description="Basic and acidic residues" evidence="1">
    <location>
        <begin position="1"/>
        <end position="11"/>
    </location>
</feature>
<protein>
    <submittedName>
        <fullName evidence="2">Uncharacterized protein</fullName>
    </submittedName>
</protein>
<dbReference type="Proteomes" id="UP000499080">
    <property type="component" value="Unassembled WGS sequence"/>
</dbReference>
<sequence length="99" mass="10725">MFHVPDADKSPRGSTQEQTTPFLTKASEGHLNDSRHDINTGTEGVLMAIICLSQTPLAEGTSRHRSGCISTSHHYSTLNGSKIPFTYPAFSRTCYAASP</sequence>
<proteinExistence type="predicted"/>
<feature type="region of interest" description="Disordered" evidence="1">
    <location>
        <begin position="1"/>
        <end position="35"/>
    </location>
</feature>
<keyword evidence="3" id="KW-1185">Reference proteome</keyword>